<reference evidence="11" key="1">
    <citation type="submission" date="2020-05" db="EMBL/GenBank/DDBJ databases">
        <authorList>
            <person name="Chiriac C."/>
            <person name="Salcher M."/>
            <person name="Ghai R."/>
            <person name="Kavagutti S V."/>
        </authorList>
    </citation>
    <scope>NUCLEOTIDE SEQUENCE</scope>
</reference>
<gene>
    <name evidence="7" type="ORF">UFOPK1599_00427</name>
    <name evidence="8" type="ORF">UFOPK1894_00027</name>
    <name evidence="9" type="ORF">UFOPK2179_00579</name>
    <name evidence="10" type="ORF">UFOPK2715_00454</name>
    <name evidence="11" type="ORF">UFOPK3883_00504</name>
    <name evidence="12" type="ORF">UFOPK4125_00561</name>
</gene>
<dbReference type="Pfam" id="PF00707">
    <property type="entry name" value="IF3_C"/>
    <property type="match status" value="1"/>
</dbReference>
<dbReference type="EMBL" id="CAFBPR010000087">
    <property type="protein sequence ID" value="CAB5022979.1"/>
    <property type="molecule type" value="Genomic_DNA"/>
</dbReference>
<dbReference type="EMBL" id="CAEZVA010000001">
    <property type="protein sequence ID" value="CAB4606586.1"/>
    <property type="molecule type" value="Genomic_DNA"/>
</dbReference>
<dbReference type="GO" id="GO:0003743">
    <property type="term" value="F:translation initiation factor activity"/>
    <property type="evidence" value="ECO:0007669"/>
    <property type="project" value="UniProtKB-KW"/>
</dbReference>
<dbReference type="SUPFAM" id="SSF55200">
    <property type="entry name" value="Translation initiation factor IF3, C-terminal domain"/>
    <property type="match status" value="1"/>
</dbReference>
<evidence type="ECO:0000259" key="6">
    <source>
        <dbReference type="Pfam" id="PF05198"/>
    </source>
</evidence>
<evidence type="ECO:0000256" key="2">
    <source>
        <dbReference type="ARBA" id="ARBA00022490"/>
    </source>
</evidence>
<evidence type="ECO:0000256" key="3">
    <source>
        <dbReference type="ARBA" id="ARBA00022540"/>
    </source>
</evidence>
<evidence type="ECO:0000259" key="5">
    <source>
        <dbReference type="Pfam" id="PF00707"/>
    </source>
</evidence>
<evidence type="ECO:0000313" key="8">
    <source>
        <dbReference type="EMBL" id="CAB4606586.1"/>
    </source>
</evidence>
<dbReference type="Gene3D" id="3.10.20.80">
    <property type="entry name" value="Translation initiation factor 3 (IF-3), N-terminal domain"/>
    <property type="match status" value="1"/>
</dbReference>
<accession>A0A6J7L6Q5</accession>
<evidence type="ECO:0000313" key="10">
    <source>
        <dbReference type="EMBL" id="CAB4721301.1"/>
    </source>
</evidence>
<dbReference type="GO" id="GO:0032790">
    <property type="term" value="P:ribosome disassembly"/>
    <property type="evidence" value="ECO:0007669"/>
    <property type="project" value="TreeGrafter"/>
</dbReference>
<protein>
    <submittedName>
        <fullName evidence="11">Unannotated protein</fullName>
    </submittedName>
</protein>
<dbReference type="InterPro" id="IPR019813">
    <property type="entry name" value="Translation_initiation_fac3_CS"/>
</dbReference>
<dbReference type="GO" id="GO:0005829">
    <property type="term" value="C:cytosol"/>
    <property type="evidence" value="ECO:0007669"/>
    <property type="project" value="TreeGrafter"/>
</dbReference>
<comment type="similarity">
    <text evidence="1">Belongs to the IF-3 family.</text>
</comment>
<dbReference type="PROSITE" id="PS00938">
    <property type="entry name" value="IF3"/>
    <property type="match status" value="1"/>
</dbReference>
<sequence>MSLRSLGFIDFLDRPKLGSIHSSSGCIRSHLLRFGELVASNEVRLFFACVVMNVPAKQQGEVISTEPRINDRIRVPEVRLIGYDGEQLGVTAIDKAIKLSEEIGLDLVEISPDANPPVCKIMDFGKYKYEIAQKAREARQNQTHIVVKEMRLRPNIEPHDYETKRSHIERFLNGGDKVKVTIQFRGREQSRPEMGYRLLQKLAEELAEVAVVEFAPKQEGRNMTMVLGPAKKTGSVKKAGSGTKAK</sequence>
<dbReference type="EMBL" id="CAEZWC010000055">
    <property type="protein sequence ID" value="CAB4648263.1"/>
    <property type="molecule type" value="Genomic_DNA"/>
</dbReference>
<organism evidence="11">
    <name type="scientific">freshwater metagenome</name>
    <dbReference type="NCBI Taxonomy" id="449393"/>
    <lineage>
        <taxon>unclassified sequences</taxon>
        <taxon>metagenomes</taxon>
        <taxon>ecological metagenomes</taxon>
    </lineage>
</organism>
<dbReference type="Pfam" id="PF05198">
    <property type="entry name" value="IF3_N"/>
    <property type="match status" value="1"/>
</dbReference>
<dbReference type="PANTHER" id="PTHR10938:SF0">
    <property type="entry name" value="TRANSLATION INITIATION FACTOR IF-3, MITOCHONDRIAL"/>
    <property type="match status" value="1"/>
</dbReference>
<keyword evidence="4" id="KW-0648">Protein biosynthesis</keyword>
<evidence type="ECO:0000256" key="1">
    <source>
        <dbReference type="ARBA" id="ARBA00005439"/>
    </source>
</evidence>
<evidence type="ECO:0000313" key="12">
    <source>
        <dbReference type="EMBL" id="CAB5022979.1"/>
    </source>
</evidence>
<evidence type="ECO:0000313" key="9">
    <source>
        <dbReference type="EMBL" id="CAB4648263.1"/>
    </source>
</evidence>
<dbReference type="InterPro" id="IPR036788">
    <property type="entry name" value="T_IF-3_C_sf"/>
</dbReference>
<evidence type="ECO:0000256" key="4">
    <source>
        <dbReference type="ARBA" id="ARBA00022917"/>
    </source>
</evidence>
<evidence type="ECO:0000313" key="7">
    <source>
        <dbReference type="EMBL" id="CAB4559165.1"/>
    </source>
</evidence>
<dbReference type="InterPro" id="IPR019814">
    <property type="entry name" value="Translation_initiation_fac_3_N"/>
</dbReference>
<dbReference type="PANTHER" id="PTHR10938">
    <property type="entry name" value="TRANSLATION INITIATION FACTOR IF-3"/>
    <property type="match status" value="1"/>
</dbReference>
<proteinExistence type="inferred from homology"/>
<evidence type="ECO:0000313" key="11">
    <source>
        <dbReference type="EMBL" id="CAB4963731.1"/>
    </source>
</evidence>
<dbReference type="EMBL" id="CAEZTE010000014">
    <property type="protein sequence ID" value="CAB4559165.1"/>
    <property type="molecule type" value="Genomic_DNA"/>
</dbReference>
<dbReference type="SUPFAM" id="SSF54364">
    <property type="entry name" value="Translation initiation factor IF3, N-terminal domain"/>
    <property type="match status" value="1"/>
</dbReference>
<dbReference type="HAMAP" id="MF_00080">
    <property type="entry name" value="IF_3"/>
    <property type="match status" value="1"/>
</dbReference>
<dbReference type="NCBIfam" id="TIGR00168">
    <property type="entry name" value="infC"/>
    <property type="match status" value="1"/>
</dbReference>
<keyword evidence="2" id="KW-0963">Cytoplasm</keyword>
<name>A0A6J7L6Q5_9ZZZZ</name>
<dbReference type="Gene3D" id="3.30.110.10">
    <property type="entry name" value="Translation initiation factor 3 (IF-3), C-terminal domain"/>
    <property type="match status" value="1"/>
</dbReference>
<dbReference type="InterPro" id="IPR001288">
    <property type="entry name" value="Translation_initiation_fac_3"/>
</dbReference>
<dbReference type="EMBL" id="CAEZYN010000028">
    <property type="protein sequence ID" value="CAB4721301.1"/>
    <property type="molecule type" value="Genomic_DNA"/>
</dbReference>
<keyword evidence="3" id="KW-0396">Initiation factor</keyword>
<dbReference type="AlphaFoldDB" id="A0A6J7L6Q5"/>
<dbReference type="InterPro" id="IPR036787">
    <property type="entry name" value="T_IF-3_N_sf"/>
</dbReference>
<feature type="domain" description="Translation initiation factor 3 N-terminal" evidence="6">
    <location>
        <begin position="69"/>
        <end position="138"/>
    </location>
</feature>
<dbReference type="FunFam" id="3.30.110.10:FF:000002">
    <property type="entry name" value="Translation initiation factor IF-3"/>
    <property type="match status" value="1"/>
</dbReference>
<dbReference type="EMBL" id="CAFBNV010000028">
    <property type="protein sequence ID" value="CAB4963731.1"/>
    <property type="molecule type" value="Genomic_DNA"/>
</dbReference>
<dbReference type="FunFam" id="3.10.20.80:FF:000001">
    <property type="entry name" value="Translation initiation factor IF-3"/>
    <property type="match status" value="1"/>
</dbReference>
<dbReference type="GO" id="GO:0043022">
    <property type="term" value="F:ribosome binding"/>
    <property type="evidence" value="ECO:0007669"/>
    <property type="project" value="TreeGrafter"/>
</dbReference>
<feature type="domain" description="Translation initiation factor 3 C-terminal" evidence="5">
    <location>
        <begin position="145"/>
        <end position="229"/>
    </location>
</feature>
<dbReference type="GO" id="GO:0016020">
    <property type="term" value="C:membrane"/>
    <property type="evidence" value="ECO:0007669"/>
    <property type="project" value="TreeGrafter"/>
</dbReference>
<dbReference type="InterPro" id="IPR019815">
    <property type="entry name" value="Translation_initiation_fac_3_C"/>
</dbReference>